<dbReference type="EMBL" id="CP123525">
    <property type="protein sequence ID" value="WGM08251.1"/>
    <property type="molecule type" value="Genomic_DNA"/>
</dbReference>
<reference evidence="1" key="1">
    <citation type="submission" date="2023-04" db="EMBL/GenBank/DDBJ databases">
        <title>Genome dynamics across the evolutionary transition to endosymbiosis.</title>
        <authorList>
            <person name="Siozios S."/>
            <person name="Nadal-Jimenez P."/>
            <person name="Azagi T."/>
            <person name="Sprong H."/>
            <person name="Frost C.L."/>
            <person name="Parratt S.R."/>
            <person name="Taylor G."/>
            <person name="Brettell L."/>
            <person name="Lew K.C."/>
            <person name="Croft L."/>
            <person name="King K.C."/>
            <person name="Brockhurst M.A."/>
            <person name="Hypsa V."/>
            <person name="Novakova E."/>
            <person name="Darby A.C."/>
            <person name="Hurst G.D.D."/>
        </authorList>
    </citation>
    <scope>NUCLEOTIDE SEQUENCE</scope>
    <source>
        <strain evidence="1">ANv_CAN</strain>
        <plasmid evidence="1">paNv_CAN2</plasmid>
    </source>
</reference>
<proteinExistence type="predicted"/>
<organism evidence="1 2">
    <name type="scientific">Arsenophonus nasoniae</name>
    <name type="common">son-killer infecting Nasonia vitripennis</name>
    <dbReference type="NCBI Taxonomy" id="638"/>
    <lineage>
        <taxon>Bacteria</taxon>
        <taxon>Pseudomonadati</taxon>
        <taxon>Pseudomonadota</taxon>
        <taxon>Gammaproteobacteria</taxon>
        <taxon>Enterobacterales</taxon>
        <taxon>Morganellaceae</taxon>
        <taxon>Arsenophonus</taxon>
    </lineage>
</organism>
<sequence length="136" mass="15770">MMTNKHALTNTLIHSVNTLRNNAGEINRRKTGIYRNEGLPINARVNGLIKAAKCRTVIFNKDKENPDNQCLLGFIEYLREHNKRFVNLIFYLANIDNKKHHFKFDEFNKKEKQAIINALFQLQVLVALIPKDIAPL</sequence>
<name>A0ABY8NV01_9GAMM</name>
<dbReference type="Pfam" id="PF17282">
    <property type="entry name" value="DUF5347"/>
    <property type="match status" value="1"/>
</dbReference>
<gene>
    <name evidence="1" type="ORF">QE258_22715</name>
</gene>
<dbReference type="Proteomes" id="UP001177592">
    <property type="component" value="Plasmid paNv_CAN2"/>
</dbReference>
<evidence type="ECO:0000313" key="1">
    <source>
        <dbReference type="EMBL" id="WGM08251.1"/>
    </source>
</evidence>
<geneLocation type="plasmid" evidence="1 2">
    <name>paNv_CAN2</name>
</geneLocation>
<dbReference type="InterPro" id="IPR035232">
    <property type="entry name" value="DUF5347"/>
</dbReference>
<evidence type="ECO:0000313" key="2">
    <source>
        <dbReference type="Proteomes" id="UP001177592"/>
    </source>
</evidence>
<protein>
    <submittedName>
        <fullName evidence="1">DUF5347 family protein</fullName>
    </submittedName>
</protein>
<accession>A0ABY8NV01</accession>
<dbReference type="RefSeq" id="WP_026824233.1">
    <property type="nucleotide sequence ID" value="NZ_CP123525.1"/>
</dbReference>
<keyword evidence="1" id="KW-0614">Plasmid</keyword>
<keyword evidence="2" id="KW-1185">Reference proteome</keyword>